<organism evidence="1 2">
    <name type="scientific">Bdellovibrio bacteriovorus</name>
    <dbReference type="NCBI Taxonomy" id="959"/>
    <lineage>
        <taxon>Bacteria</taxon>
        <taxon>Pseudomonadati</taxon>
        <taxon>Bdellovibrionota</taxon>
        <taxon>Bdellovibrionia</taxon>
        <taxon>Bdellovibrionales</taxon>
        <taxon>Pseudobdellovibrionaceae</taxon>
        <taxon>Bdellovibrio</taxon>
    </lineage>
</organism>
<reference evidence="1 2" key="1">
    <citation type="submission" date="2016-03" db="EMBL/GenBank/DDBJ databases">
        <authorList>
            <person name="Ploux O."/>
        </authorList>
    </citation>
    <scope>NUCLEOTIDE SEQUENCE [LARGE SCALE GENOMIC DNA]</scope>
    <source>
        <strain evidence="1 2">R0</strain>
    </source>
</reference>
<dbReference type="AlphaFoldDB" id="A0A150WNJ8"/>
<accession>A0A150WNJ8</accession>
<evidence type="ECO:0000313" key="2">
    <source>
        <dbReference type="Proteomes" id="UP000075320"/>
    </source>
</evidence>
<evidence type="ECO:0000313" key="1">
    <source>
        <dbReference type="EMBL" id="KYG65968.1"/>
    </source>
</evidence>
<gene>
    <name evidence="1" type="ORF">AZI86_02555</name>
</gene>
<dbReference type="RefSeq" id="WP_061833528.1">
    <property type="nucleotide sequence ID" value="NZ_LUKE01000001.1"/>
</dbReference>
<name>A0A150WNJ8_BDEBC</name>
<dbReference type="Proteomes" id="UP000075320">
    <property type="component" value="Unassembled WGS sequence"/>
</dbReference>
<protein>
    <submittedName>
        <fullName evidence="1">Uncharacterized protein</fullName>
    </submittedName>
</protein>
<comment type="caution">
    <text evidence="1">The sequence shown here is derived from an EMBL/GenBank/DDBJ whole genome shotgun (WGS) entry which is preliminary data.</text>
</comment>
<proteinExistence type="predicted"/>
<sequence length="110" mass="12572">MKKTFKNLFAMTLIAQTPNGEKLIQIDYYKEHKISAECVKKNCDAKKALKRFRPVESELGIDDYIKNPYAAICKNAKGVGIILSDIQLNQYYFCHFKDGSMISMDAVQVQ</sequence>
<dbReference type="EMBL" id="LUKE01000001">
    <property type="protein sequence ID" value="KYG65968.1"/>
    <property type="molecule type" value="Genomic_DNA"/>
</dbReference>
<keyword evidence="2" id="KW-1185">Reference proteome</keyword>